<proteinExistence type="predicted"/>
<dbReference type="EMBL" id="JAPTMU010000009">
    <property type="protein sequence ID" value="KAJ4938202.1"/>
    <property type="molecule type" value="Genomic_DNA"/>
</dbReference>
<protein>
    <submittedName>
        <fullName evidence="1">Uncharacterized protein</fullName>
    </submittedName>
</protein>
<dbReference type="InterPro" id="IPR028126">
    <property type="entry name" value="Spexin"/>
</dbReference>
<dbReference type="GO" id="GO:0005184">
    <property type="term" value="F:neuropeptide hormone activity"/>
    <property type="evidence" value="ECO:0007669"/>
    <property type="project" value="InterPro"/>
</dbReference>
<gene>
    <name evidence="1" type="ORF">JOQ06_002827</name>
</gene>
<dbReference type="Proteomes" id="UP001219934">
    <property type="component" value="Unassembled WGS sequence"/>
</dbReference>
<reference evidence="1" key="1">
    <citation type="submission" date="2022-11" db="EMBL/GenBank/DDBJ databases">
        <title>Chromosome-level genome of Pogonophryne albipinna.</title>
        <authorList>
            <person name="Jo E."/>
        </authorList>
    </citation>
    <scope>NUCLEOTIDE SEQUENCE</scope>
    <source>
        <strain evidence="1">SGF0006</strain>
        <tissue evidence="1">Muscle</tissue>
    </source>
</reference>
<accession>A0AAD6B9R4</accession>
<sequence>MNVVSCFPESSNENETSSHMKYLGVIRFGTNHTQRVHTIDVPRCRSRKATVVWTCTLVLSLFLESCHTQKLNVHWGPQSMMYLKGKHGRRFVSEEDNSVLKQSLQGWYAALRGIQRLPSQDFSKTSHIVSLEKVLVSYLQRR</sequence>
<evidence type="ECO:0000313" key="1">
    <source>
        <dbReference type="EMBL" id="KAJ4938202.1"/>
    </source>
</evidence>
<dbReference type="Pfam" id="PF15171">
    <property type="entry name" value="Spexin"/>
    <property type="match status" value="1"/>
</dbReference>
<name>A0AAD6B9R4_9TELE</name>
<dbReference type="AlphaFoldDB" id="A0AAD6B9R4"/>
<comment type="caution">
    <text evidence="1">The sequence shown here is derived from an EMBL/GenBank/DDBJ whole genome shotgun (WGS) entry which is preliminary data.</text>
</comment>
<evidence type="ECO:0000313" key="2">
    <source>
        <dbReference type="Proteomes" id="UP001219934"/>
    </source>
</evidence>
<organism evidence="1 2">
    <name type="scientific">Pogonophryne albipinna</name>
    <dbReference type="NCBI Taxonomy" id="1090488"/>
    <lineage>
        <taxon>Eukaryota</taxon>
        <taxon>Metazoa</taxon>
        <taxon>Chordata</taxon>
        <taxon>Craniata</taxon>
        <taxon>Vertebrata</taxon>
        <taxon>Euteleostomi</taxon>
        <taxon>Actinopterygii</taxon>
        <taxon>Neopterygii</taxon>
        <taxon>Teleostei</taxon>
        <taxon>Neoteleostei</taxon>
        <taxon>Acanthomorphata</taxon>
        <taxon>Eupercaria</taxon>
        <taxon>Perciformes</taxon>
        <taxon>Notothenioidei</taxon>
        <taxon>Pogonophryne</taxon>
    </lineage>
</organism>
<keyword evidence="2" id="KW-1185">Reference proteome</keyword>